<dbReference type="SUPFAM" id="SSF53328">
    <property type="entry name" value="Formyltransferase"/>
    <property type="match status" value="1"/>
</dbReference>
<dbReference type="InterPro" id="IPR005794">
    <property type="entry name" value="Fmt"/>
</dbReference>
<dbReference type="EMBL" id="CP124550">
    <property type="protein sequence ID" value="WIO45794.1"/>
    <property type="molecule type" value="Genomic_DNA"/>
</dbReference>
<dbReference type="EC" id="2.1.2.9" evidence="1"/>
<dbReference type="InterPro" id="IPR002376">
    <property type="entry name" value="Formyl_transf_N"/>
</dbReference>
<protein>
    <recommendedName>
        <fullName evidence="1">methionyl-tRNA formyltransferase</fullName>
        <ecNumber evidence="1">2.1.2.9</ecNumber>
    </recommendedName>
</protein>
<sequence length="309" mass="33642">MIRMSKITTTSGTKQPLIFFGTEDFSLYSLRALIENGFNVAAIVTKPDTPRGRHRVLTAPAVKVYAAEHNIPVWQPTKLKNIINDIKLIKNPAGVLVSYGKIIPQSVINLFTPGIINVHPSLLPKYRGPSPIESAIANRDKTTGVTLMQLTKDMDAGPIYYQTRHSLDQSETRPELYKTLGQLGAAALAAKLPDILSGALQPAPQDDANATYCQLLSRSDTDLDLTALTAVQTEARIRAHLGFPRSRVTIGSYKLIVTKAHTIMNAKTPLDLPCANGAFLSIDELIAPSGKAMSAGEFLRGYLIRPKTK</sequence>
<dbReference type="InterPro" id="IPR036477">
    <property type="entry name" value="Formyl_transf_N_sf"/>
</dbReference>
<dbReference type="CDD" id="cd08646">
    <property type="entry name" value="FMT_core_Met-tRNA-FMT_N"/>
    <property type="match status" value="1"/>
</dbReference>
<keyword evidence="4" id="KW-1185">Reference proteome</keyword>
<dbReference type="InterPro" id="IPR041711">
    <property type="entry name" value="Met-tRNA-FMT_N"/>
</dbReference>
<evidence type="ECO:0000313" key="3">
    <source>
        <dbReference type="EMBL" id="WIO45794.1"/>
    </source>
</evidence>
<gene>
    <name evidence="3" type="primary">fmt</name>
    <name evidence="3" type="ORF">SEML1_0164</name>
</gene>
<dbReference type="InterPro" id="IPR011034">
    <property type="entry name" value="Formyl_transferase-like_C_sf"/>
</dbReference>
<organism evidence="3 4">
    <name type="scientific">Candidatus Southlakia epibionticum</name>
    <dbReference type="NCBI Taxonomy" id="3043284"/>
    <lineage>
        <taxon>Bacteria</taxon>
        <taxon>Candidatus Saccharimonadota</taxon>
        <taxon>Candidatus Saccharimonadia</taxon>
        <taxon>Candidatus Saccharimonadales</taxon>
        <taxon>Candidatus Saccharimonadaceae</taxon>
        <taxon>Candidatus Southlakia</taxon>
    </lineage>
</organism>
<evidence type="ECO:0000259" key="2">
    <source>
        <dbReference type="Pfam" id="PF00551"/>
    </source>
</evidence>
<proteinExistence type="predicted"/>
<dbReference type="PANTHER" id="PTHR11138">
    <property type="entry name" value="METHIONYL-TRNA FORMYLTRANSFERASE"/>
    <property type="match status" value="1"/>
</dbReference>
<dbReference type="Gene3D" id="3.40.50.12230">
    <property type="match status" value="1"/>
</dbReference>
<dbReference type="Proteomes" id="UP001177295">
    <property type="component" value="Chromosome"/>
</dbReference>
<accession>A0ABY8WTS9</accession>
<dbReference type="Pfam" id="PF00551">
    <property type="entry name" value="Formyl_trans_N"/>
    <property type="match status" value="1"/>
</dbReference>
<name>A0ABY8WTS9_9BACT</name>
<dbReference type="NCBIfam" id="TIGR00460">
    <property type="entry name" value="fmt"/>
    <property type="match status" value="1"/>
</dbReference>
<dbReference type="SUPFAM" id="SSF50486">
    <property type="entry name" value="FMT C-terminal domain-like"/>
    <property type="match status" value="1"/>
</dbReference>
<feature type="domain" description="Formyl transferase N-terminal" evidence="2">
    <location>
        <begin position="20"/>
        <end position="188"/>
    </location>
</feature>
<reference evidence="3 4" key="1">
    <citation type="journal article" date="2023" name="Cell">
        <title>Genetic manipulation of Patescibacteria provides mechanistic insights into microbial dark matter and the epibiotic lifestyle.</title>
        <authorList>
            <person name="Wang Y."/>
            <person name="Gallagher L.A."/>
            <person name="Andrade P.A."/>
            <person name="Liu A."/>
            <person name="Humphreys I.R."/>
            <person name="Turkarslan S."/>
            <person name="Cutler K.J."/>
            <person name="Arrieta-Ortiz M.L."/>
            <person name="Li Y."/>
            <person name="Radey M.C."/>
            <person name="McLean J.S."/>
            <person name="Cong Q."/>
            <person name="Baker D."/>
            <person name="Baliga N.S."/>
            <person name="Peterson S.B."/>
            <person name="Mougous J.D."/>
        </authorList>
    </citation>
    <scope>NUCLEOTIDE SEQUENCE [LARGE SCALE GENOMIC DNA]</scope>
    <source>
        <strain evidence="3 4">ML1</strain>
    </source>
</reference>
<dbReference type="PANTHER" id="PTHR11138:SF5">
    <property type="entry name" value="METHIONYL-TRNA FORMYLTRANSFERASE, MITOCHONDRIAL"/>
    <property type="match status" value="1"/>
</dbReference>
<evidence type="ECO:0000313" key="4">
    <source>
        <dbReference type="Proteomes" id="UP001177295"/>
    </source>
</evidence>
<evidence type="ECO:0000256" key="1">
    <source>
        <dbReference type="ARBA" id="ARBA00012261"/>
    </source>
</evidence>